<evidence type="ECO:0000313" key="3">
    <source>
        <dbReference type="Proteomes" id="UP000256253"/>
    </source>
</evidence>
<dbReference type="GO" id="GO:0008757">
    <property type="term" value="F:S-adenosylmethionine-dependent methyltransferase activity"/>
    <property type="evidence" value="ECO:0007669"/>
    <property type="project" value="InterPro"/>
</dbReference>
<keyword evidence="3" id="KW-1185">Reference proteome</keyword>
<protein>
    <submittedName>
        <fullName evidence="2">Ubiquinone/menaquinone biosynthesis C-methylase UbiE</fullName>
    </submittedName>
</protein>
<dbReference type="GO" id="GO:0032259">
    <property type="term" value="P:methylation"/>
    <property type="evidence" value="ECO:0007669"/>
    <property type="project" value="UniProtKB-KW"/>
</dbReference>
<reference evidence="2 3" key="1">
    <citation type="submission" date="2018-08" db="EMBL/GenBank/DDBJ databases">
        <title>Sequencing the genomes of 1000 actinobacteria strains.</title>
        <authorList>
            <person name="Klenk H.-P."/>
        </authorList>
    </citation>
    <scope>NUCLEOTIDE SEQUENCE [LARGE SCALE GENOMIC DNA]</scope>
    <source>
        <strain evidence="2 3">DSM 22967</strain>
    </source>
</reference>
<dbReference type="RefSeq" id="WP_245950166.1">
    <property type="nucleotide sequence ID" value="NZ_QTUA01000001.1"/>
</dbReference>
<gene>
    <name evidence="2" type="ORF">DFJ65_2075</name>
</gene>
<comment type="caution">
    <text evidence="2">The sequence shown here is derived from an EMBL/GenBank/DDBJ whole genome shotgun (WGS) entry which is preliminary data.</text>
</comment>
<dbReference type="PANTHER" id="PTHR43591">
    <property type="entry name" value="METHYLTRANSFERASE"/>
    <property type="match status" value="1"/>
</dbReference>
<evidence type="ECO:0000313" key="2">
    <source>
        <dbReference type="EMBL" id="REF31034.1"/>
    </source>
</evidence>
<dbReference type="EMBL" id="QTUA01000001">
    <property type="protein sequence ID" value="REF31034.1"/>
    <property type="molecule type" value="Genomic_DNA"/>
</dbReference>
<dbReference type="InterPro" id="IPR013216">
    <property type="entry name" value="Methyltransf_11"/>
</dbReference>
<keyword evidence="2" id="KW-0808">Transferase</keyword>
<dbReference type="AlphaFoldDB" id="A0A3D9UYI2"/>
<organism evidence="2 3">
    <name type="scientific">Calidifontibacter indicus</name>
    <dbReference type="NCBI Taxonomy" id="419650"/>
    <lineage>
        <taxon>Bacteria</taxon>
        <taxon>Bacillati</taxon>
        <taxon>Actinomycetota</taxon>
        <taxon>Actinomycetes</taxon>
        <taxon>Micrococcales</taxon>
        <taxon>Dermacoccaceae</taxon>
        <taxon>Calidifontibacter</taxon>
    </lineage>
</organism>
<keyword evidence="2" id="KW-0489">Methyltransferase</keyword>
<evidence type="ECO:0000259" key="1">
    <source>
        <dbReference type="Pfam" id="PF08241"/>
    </source>
</evidence>
<dbReference type="Gene3D" id="3.40.50.150">
    <property type="entry name" value="Vaccinia Virus protein VP39"/>
    <property type="match status" value="1"/>
</dbReference>
<dbReference type="SUPFAM" id="SSF53335">
    <property type="entry name" value="S-adenosyl-L-methionine-dependent methyltransferases"/>
    <property type="match status" value="1"/>
</dbReference>
<dbReference type="CDD" id="cd02440">
    <property type="entry name" value="AdoMet_MTases"/>
    <property type="match status" value="1"/>
</dbReference>
<dbReference type="InterPro" id="IPR029063">
    <property type="entry name" value="SAM-dependent_MTases_sf"/>
</dbReference>
<sequence length="253" mass="28192">MSQNAGLKSYRTTRRSIGLLRAFRQEQPRPELFYGPLATDTANLVEHFHSLQGSTVLDIGAGPAQFAREFGSRGARYVALEVAREDLDREVSAGVVGRGQQLPFADDSLDVAMSSNVLEHVPDPDVFSDEMVRVTRPGGLIFLSYTLWLSPWGGHETSPWHYLGGDYAARRYERTHGHPPKNRFGTSMFAASMADGLAWAREQRGAEVLFTGPRYAPWWLQWVTGVPGVREVVGWNLLMVLRKHGTPDARPEA</sequence>
<name>A0A3D9UYI2_9MICO</name>
<feature type="domain" description="Methyltransferase type 11" evidence="1">
    <location>
        <begin position="57"/>
        <end position="142"/>
    </location>
</feature>
<dbReference type="Pfam" id="PF08241">
    <property type="entry name" value="Methyltransf_11"/>
    <property type="match status" value="1"/>
</dbReference>
<dbReference type="Proteomes" id="UP000256253">
    <property type="component" value="Unassembled WGS sequence"/>
</dbReference>
<proteinExistence type="predicted"/>
<accession>A0A3D9UYI2</accession>
<keyword evidence="2" id="KW-0830">Ubiquinone</keyword>